<dbReference type="Gene3D" id="3.40.50.150">
    <property type="entry name" value="Vaccinia Virus protein VP39"/>
    <property type="match status" value="1"/>
</dbReference>
<dbReference type="InterPro" id="IPR007473">
    <property type="entry name" value="RlmJ"/>
</dbReference>
<feature type="binding site" evidence="1">
    <location>
        <position position="19"/>
    </location>
    <ligand>
        <name>S-adenosyl-L-methionine</name>
        <dbReference type="ChEBI" id="CHEBI:59789"/>
    </ligand>
</feature>
<comment type="function">
    <text evidence="1">Specifically methylates the adenine in position 2030 of 23S rRNA.</text>
</comment>
<comment type="similarity">
    <text evidence="1">Belongs to the RlmJ family.</text>
</comment>
<feature type="binding site" evidence="1">
    <location>
        <position position="42"/>
    </location>
    <ligand>
        <name>S-adenosyl-L-methionine</name>
        <dbReference type="ChEBI" id="CHEBI:59789"/>
    </ligand>
</feature>
<keyword evidence="1 2" id="KW-0489">Methyltransferase</keyword>
<dbReference type="PANTHER" id="PTHR37426">
    <property type="entry name" value="RIBOSOMAL RNA LARGE SUBUNIT METHYLTRANSFERASE J"/>
    <property type="match status" value="1"/>
</dbReference>
<accession>A0ABN6CXH4</accession>
<dbReference type="Pfam" id="PF04378">
    <property type="entry name" value="RsmJ"/>
    <property type="match status" value="1"/>
</dbReference>
<name>A0ABN6CXH4_9GAMM</name>
<feature type="binding site" evidence="1">
    <location>
        <position position="169"/>
    </location>
    <ligand>
        <name>S-adenosyl-L-methionine</name>
        <dbReference type="ChEBI" id="CHEBI:59789"/>
    </ligand>
</feature>
<proteinExistence type="inferred from homology"/>
<dbReference type="Proteomes" id="UP001054820">
    <property type="component" value="Chromosome"/>
</dbReference>
<organism evidence="2 3">
    <name type="scientific">Thiomicrorhabdus immobilis</name>
    <dbReference type="NCBI Taxonomy" id="2791037"/>
    <lineage>
        <taxon>Bacteria</taxon>
        <taxon>Pseudomonadati</taxon>
        <taxon>Pseudomonadota</taxon>
        <taxon>Gammaproteobacteria</taxon>
        <taxon>Thiotrichales</taxon>
        <taxon>Piscirickettsiaceae</taxon>
        <taxon>Thiomicrorhabdus</taxon>
    </lineage>
</organism>
<keyword evidence="1" id="KW-0949">S-adenosyl-L-methionine</keyword>
<dbReference type="RefSeq" id="WP_237260952.1">
    <property type="nucleotide sequence ID" value="NZ_AP024202.1"/>
</dbReference>
<comment type="catalytic activity">
    <reaction evidence="1">
        <text>adenosine(2030) in 23S rRNA + S-adenosyl-L-methionine = N(6)-methyladenosine(2030) in 23S rRNA + S-adenosyl-L-homocysteine + H(+)</text>
        <dbReference type="Rhea" id="RHEA:43736"/>
        <dbReference type="Rhea" id="RHEA-COMP:10668"/>
        <dbReference type="Rhea" id="RHEA-COMP:10669"/>
        <dbReference type="ChEBI" id="CHEBI:15378"/>
        <dbReference type="ChEBI" id="CHEBI:57856"/>
        <dbReference type="ChEBI" id="CHEBI:59789"/>
        <dbReference type="ChEBI" id="CHEBI:74411"/>
        <dbReference type="ChEBI" id="CHEBI:74449"/>
        <dbReference type="EC" id="2.1.1.266"/>
    </reaction>
</comment>
<evidence type="ECO:0000313" key="3">
    <source>
        <dbReference type="Proteomes" id="UP001054820"/>
    </source>
</evidence>
<reference evidence="2" key="1">
    <citation type="journal article" date="2022" name="Arch. Microbiol.">
        <title>Thiomicrorhabdus immobilis sp. nov., a mesophilic sulfur-oxidizing bacterium isolated from sediment of a brackish lake in northern Japan.</title>
        <authorList>
            <person name="Kojima H."/>
            <person name="Mochizuki J."/>
            <person name="Kanda M."/>
            <person name="Watanabe T."/>
            <person name="Fukui M."/>
        </authorList>
    </citation>
    <scope>NUCLEOTIDE SEQUENCE</scope>
    <source>
        <strain evidence="2">Am19</strain>
    </source>
</reference>
<dbReference type="PANTHER" id="PTHR37426:SF1">
    <property type="entry name" value="RIBOSOMAL RNA LARGE SUBUNIT METHYLTRANSFERASE J"/>
    <property type="match status" value="1"/>
</dbReference>
<keyword evidence="1" id="KW-0698">rRNA processing</keyword>
<dbReference type="GO" id="GO:0008168">
    <property type="term" value="F:methyltransferase activity"/>
    <property type="evidence" value="ECO:0007669"/>
    <property type="project" value="UniProtKB-KW"/>
</dbReference>
<keyword evidence="3" id="KW-1185">Reference proteome</keyword>
<evidence type="ECO:0000313" key="2">
    <source>
        <dbReference type="EMBL" id="BCN93663.1"/>
    </source>
</evidence>
<dbReference type="SUPFAM" id="SSF53335">
    <property type="entry name" value="S-adenosyl-L-methionine-dependent methyltransferases"/>
    <property type="match status" value="1"/>
</dbReference>
<dbReference type="EC" id="2.1.1.266" evidence="1"/>
<feature type="active site" description="Proton acceptor" evidence="1">
    <location>
        <position position="169"/>
    </location>
</feature>
<feature type="binding site" evidence="1">
    <location>
        <position position="123"/>
    </location>
    <ligand>
        <name>S-adenosyl-L-methionine</name>
        <dbReference type="ChEBI" id="CHEBI:59789"/>
    </ligand>
</feature>
<comment type="subunit">
    <text evidence="1">Monomer.</text>
</comment>
<keyword evidence="1" id="KW-0694">RNA-binding</keyword>
<dbReference type="GO" id="GO:0032259">
    <property type="term" value="P:methylation"/>
    <property type="evidence" value="ECO:0007669"/>
    <property type="project" value="UniProtKB-KW"/>
</dbReference>
<protein>
    <recommendedName>
        <fullName evidence="1">Ribosomal RNA large subunit methyltransferase J</fullName>
        <ecNumber evidence="1">2.1.1.266</ecNumber>
    </recommendedName>
    <alternativeName>
        <fullName evidence="1">23S rRNA (adenine(2030)-N6)-methyltransferase</fullName>
    </alternativeName>
    <alternativeName>
        <fullName evidence="1">23S rRNA m6A2030 methyltransferase</fullName>
    </alternativeName>
</protein>
<dbReference type="EMBL" id="AP024202">
    <property type="protein sequence ID" value="BCN93663.1"/>
    <property type="molecule type" value="Genomic_DNA"/>
</dbReference>
<feature type="binding site" evidence="1">
    <location>
        <begin position="148"/>
        <end position="149"/>
    </location>
    <ligand>
        <name>S-adenosyl-L-methionine</name>
        <dbReference type="ChEBI" id="CHEBI:59789"/>
    </ligand>
</feature>
<dbReference type="HAMAP" id="MF_00934">
    <property type="entry name" value="23SrRNA_methyltr_J"/>
    <property type="match status" value="1"/>
</dbReference>
<gene>
    <name evidence="1 2" type="primary">rlmJ</name>
    <name evidence="2" type="ORF">THMIRHAM_14480</name>
</gene>
<dbReference type="InterPro" id="IPR029063">
    <property type="entry name" value="SAM-dependent_MTases_sf"/>
</dbReference>
<sequence>MLSYLHSFHAGNFADVLKHSISAHILDYLTEKPKPVFYLDTHSGTGAFSLHDNEAQKTQEYLSGIGKLWDLTAQETENLPGLVKFYIGLIRDFNLNERLDTYPGSPWFAQHLLREHDRLSLFELHPREFKTLLQNIRGDRRIKAFQKDGFHACMSQLPPKERRGYVLMDPPYEVKQDYQTATDTLIKAHAKFATGTYALWYPVVDRYRIDKIEADFVKSGIKNIQLFELGIADDKEKGMTSSGMIVINPPWTLMKQAQEALPYLAKKLAGDQGHYRCIQLVKE</sequence>
<feature type="site" description="Interaction with substrate rRNA" evidence="1">
    <location>
        <position position="4"/>
    </location>
</feature>
<keyword evidence="1" id="KW-0808">Transferase</keyword>
<evidence type="ECO:0000256" key="1">
    <source>
        <dbReference type="HAMAP-Rule" id="MF_00934"/>
    </source>
</evidence>
<feature type="binding site" evidence="1">
    <location>
        <position position="105"/>
    </location>
    <ligand>
        <name>S-adenosyl-L-methionine</name>
        <dbReference type="ChEBI" id="CHEBI:59789"/>
    </ligand>
</feature>